<feature type="domain" description="N-acetyltransferase" evidence="1">
    <location>
        <begin position="12"/>
        <end position="166"/>
    </location>
</feature>
<dbReference type="RefSeq" id="WP_058245688.1">
    <property type="nucleotide sequence ID" value="NZ_CYSE01000001.1"/>
</dbReference>
<dbReference type="Proteomes" id="UP000054935">
    <property type="component" value="Unassembled WGS sequence"/>
</dbReference>
<dbReference type="AlphaFoldDB" id="A0A0P1FZL8"/>
<evidence type="ECO:0000259" key="1">
    <source>
        <dbReference type="PROSITE" id="PS51186"/>
    </source>
</evidence>
<evidence type="ECO:0000313" key="3">
    <source>
        <dbReference type="Proteomes" id="UP000054935"/>
    </source>
</evidence>
<dbReference type="OrthoDB" id="6293260at2"/>
<dbReference type="InterPro" id="IPR000182">
    <property type="entry name" value="GNAT_dom"/>
</dbReference>
<dbReference type="EMBL" id="CYSE01000001">
    <property type="protein sequence ID" value="CUH74816.1"/>
    <property type="molecule type" value="Genomic_DNA"/>
</dbReference>
<dbReference type="PANTHER" id="PTHR43792">
    <property type="entry name" value="GNAT FAMILY, PUTATIVE (AFU_ORTHOLOGUE AFUA_3G00765)-RELATED-RELATED"/>
    <property type="match status" value="1"/>
</dbReference>
<gene>
    <name evidence="2" type="ORF">TRN7648_00099</name>
</gene>
<proteinExistence type="predicted"/>
<dbReference type="InterPro" id="IPR016181">
    <property type="entry name" value="Acyl_CoA_acyltransferase"/>
</dbReference>
<dbReference type="Gene3D" id="3.40.630.30">
    <property type="match status" value="1"/>
</dbReference>
<evidence type="ECO:0000313" key="2">
    <source>
        <dbReference type="EMBL" id="CUH74816.1"/>
    </source>
</evidence>
<dbReference type="InterPro" id="IPR051531">
    <property type="entry name" value="N-acetyltransferase"/>
</dbReference>
<dbReference type="SUPFAM" id="SSF55729">
    <property type="entry name" value="Acyl-CoA N-acyltransferases (Nat)"/>
    <property type="match status" value="1"/>
</dbReference>
<keyword evidence="3" id="KW-1185">Reference proteome</keyword>
<dbReference type="PANTHER" id="PTHR43792:SF1">
    <property type="entry name" value="N-ACETYLTRANSFERASE DOMAIN-CONTAINING PROTEIN"/>
    <property type="match status" value="1"/>
</dbReference>
<sequence>MLPQITLTTARLTLRTPIEADFEAAQTFMSGPRSVFVGGPHTDAFTAWRGFLAAAGTWALKGFGYFTVLHGDSIVGRVGLGENPGWDEPELGWHLYDGCEGHGYATEAALAARDWAYNARGLGPLISYIAPGNASSRAVAQRLGAHLERTRELMGKPAQVWRHGVPA</sequence>
<dbReference type="Pfam" id="PF13302">
    <property type="entry name" value="Acetyltransf_3"/>
    <property type="match status" value="1"/>
</dbReference>
<reference evidence="2 3" key="1">
    <citation type="submission" date="2015-09" db="EMBL/GenBank/DDBJ databases">
        <authorList>
            <consortium name="Swine Surveillance"/>
        </authorList>
    </citation>
    <scope>NUCLEOTIDE SEQUENCE [LARGE SCALE GENOMIC DNA]</scope>
    <source>
        <strain evidence="2 3">CECT 7648</strain>
    </source>
</reference>
<dbReference type="GO" id="GO:0016747">
    <property type="term" value="F:acyltransferase activity, transferring groups other than amino-acyl groups"/>
    <property type="evidence" value="ECO:0007669"/>
    <property type="project" value="InterPro"/>
</dbReference>
<accession>A0A0P1FZL8</accession>
<organism evidence="2 3">
    <name type="scientific">Tropicibacter naphthalenivorans</name>
    <dbReference type="NCBI Taxonomy" id="441103"/>
    <lineage>
        <taxon>Bacteria</taxon>
        <taxon>Pseudomonadati</taxon>
        <taxon>Pseudomonadota</taxon>
        <taxon>Alphaproteobacteria</taxon>
        <taxon>Rhodobacterales</taxon>
        <taxon>Roseobacteraceae</taxon>
        <taxon>Tropicibacter</taxon>
    </lineage>
</organism>
<protein>
    <recommendedName>
        <fullName evidence="1">N-acetyltransferase domain-containing protein</fullName>
    </recommendedName>
</protein>
<dbReference type="STRING" id="441103.TRN7648_00099"/>
<dbReference type="PROSITE" id="PS51186">
    <property type="entry name" value="GNAT"/>
    <property type="match status" value="1"/>
</dbReference>
<name>A0A0P1FZL8_9RHOB</name>